<feature type="compositionally biased region" description="Polar residues" evidence="1">
    <location>
        <begin position="1"/>
        <end position="16"/>
    </location>
</feature>
<dbReference type="EMBL" id="JAINUF010000003">
    <property type="protein sequence ID" value="KAJ8370861.1"/>
    <property type="molecule type" value="Genomic_DNA"/>
</dbReference>
<accession>A0A9Q1J853</accession>
<dbReference type="AlphaFoldDB" id="A0A9Q1J853"/>
<organism evidence="2 3">
    <name type="scientific">Synaphobranchus kaupii</name>
    <name type="common">Kaup's arrowtooth eel</name>
    <dbReference type="NCBI Taxonomy" id="118154"/>
    <lineage>
        <taxon>Eukaryota</taxon>
        <taxon>Metazoa</taxon>
        <taxon>Chordata</taxon>
        <taxon>Craniata</taxon>
        <taxon>Vertebrata</taxon>
        <taxon>Euteleostomi</taxon>
        <taxon>Actinopterygii</taxon>
        <taxon>Neopterygii</taxon>
        <taxon>Teleostei</taxon>
        <taxon>Anguilliformes</taxon>
        <taxon>Synaphobranchidae</taxon>
        <taxon>Synaphobranchus</taxon>
    </lineage>
</organism>
<evidence type="ECO:0000313" key="2">
    <source>
        <dbReference type="EMBL" id="KAJ8370861.1"/>
    </source>
</evidence>
<feature type="region of interest" description="Disordered" evidence="1">
    <location>
        <begin position="1"/>
        <end position="55"/>
    </location>
</feature>
<evidence type="ECO:0000256" key="1">
    <source>
        <dbReference type="SAM" id="MobiDB-lite"/>
    </source>
</evidence>
<keyword evidence="3" id="KW-1185">Reference proteome</keyword>
<feature type="region of interest" description="Disordered" evidence="1">
    <location>
        <begin position="116"/>
        <end position="139"/>
    </location>
</feature>
<name>A0A9Q1J853_SYNKA</name>
<evidence type="ECO:0000313" key="3">
    <source>
        <dbReference type="Proteomes" id="UP001152622"/>
    </source>
</evidence>
<dbReference type="Proteomes" id="UP001152622">
    <property type="component" value="Chromosome 3"/>
</dbReference>
<proteinExistence type="predicted"/>
<sequence length="139" mass="14818">MSCSFCDESTQVTTPGTRKEGVPNRPANPSSPKGPERVWREGCPPPSPSSPARPVSTLIAAGSAAWHSWHRHEQGGVPPAAPLPVPFLTGWESAQFSLSDRTRVSTAGATALRALREPFTRPGQRASGRNGGREEHTTL</sequence>
<comment type="caution">
    <text evidence="2">The sequence shown here is derived from an EMBL/GenBank/DDBJ whole genome shotgun (WGS) entry which is preliminary data.</text>
</comment>
<gene>
    <name evidence="2" type="ORF">SKAU_G00108890</name>
</gene>
<protein>
    <submittedName>
        <fullName evidence="2">Uncharacterized protein</fullName>
    </submittedName>
</protein>
<reference evidence="2" key="1">
    <citation type="journal article" date="2023" name="Science">
        <title>Genome structures resolve the early diversification of teleost fishes.</title>
        <authorList>
            <person name="Parey E."/>
            <person name="Louis A."/>
            <person name="Montfort J."/>
            <person name="Bouchez O."/>
            <person name="Roques C."/>
            <person name="Iampietro C."/>
            <person name="Lluch J."/>
            <person name="Castinel A."/>
            <person name="Donnadieu C."/>
            <person name="Desvignes T."/>
            <person name="Floi Bucao C."/>
            <person name="Jouanno E."/>
            <person name="Wen M."/>
            <person name="Mejri S."/>
            <person name="Dirks R."/>
            <person name="Jansen H."/>
            <person name="Henkel C."/>
            <person name="Chen W.J."/>
            <person name="Zahm M."/>
            <person name="Cabau C."/>
            <person name="Klopp C."/>
            <person name="Thompson A.W."/>
            <person name="Robinson-Rechavi M."/>
            <person name="Braasch I."/>
            <person name="Lecointre G."/>
            <person name="Bobe J."/>
            <person name="Postlethwait J.H."/>
            <person name="Berthelot C."/>
            <person name="Roest Crollius H."/>
            <person name="Guiguen Y."/>
        </authorList>
    </citation>
    <scope>NUCLEOTIDE SEQUENCE</scope>
    <source>
        <strain evidence="2">WJC10195</strain>
    </source>
</reference>